<evidence type="ECO:0000256" key="4">
    <source>
        <dbReference type="ARBA" id="ARBA00023319"/>
    </source>
</evidence>
<evidence type="ECO:0000259" key="6">
    <source>
        <dbReference type="PROSITE" id="PS50835"/>
    </source>
</evidence>
<dbReference type="InterPro" id="IPR036179">
    <property type="entry name" value="Ig-like_dom_sf"/>
</dbReference>
<dbReference type="InterPro" id="IPR007110">
    <property type="entry name" value="Ig-like_dom"/>
</dbReference>
<dbReference type="GO" id="GO:0002250">
    <property type="term" value="P:adaptive immune response"/>
    <property type="evidence" value="ECO:0007669"/>
    <property type="project" value="UniProtKB-KW"/>
</dbReference>
<dbReference type="GO" id="GO:0005886">
    <property type="term" value="C:plasma membrane"/>
    <property type="evidence" value="ECO:0007669"/>
    <property type="project" value="TreeGrafter"/>
</dbReference>
<keyword evidence="4" id="KW-0393">Immunoglobulin domain</keyword>
<dbReference type="Proteomes" id="UP000694564">
    <property type="component" value="Chromosome 8"/>
</dbReference>
<accession>A0A8D2CWC6</accession>
<dbReference type="PANTHER" id="PTHR23268:SF31">
    <property type="entry name" value="T CELL RECEPTOR BETA VARIABLE 30"/>
    <property type="match status" value="1"/>
</dbReference>
<dbReference type="AlphaFoldDB" id="A0A8D2CWC6"/>
<evidence type="ECO:0000256" key="1">
    <source>
        <dbReference type="ARBA" id="ARBA00022729"/>
    </source>
</evidence>
<dbReference type="InterPro" id="IPR050413">
    <property type="entry name" value="TCR_beta_variable"/>
</dbReference>
<dbReference type="CDD" id="cd00099">
    <property type="entry name" value="IgV"/>
    <property type="match status" value="1"/>
</dbReference>
<reference evidence="7" key="2">
    <citation type="submission" date="2025-09" db="UniProtKB">
        <authorList>
            <consortium name="Ensembl"/>
        </authorList>
    </citation>
    <scope>IDENTIFICATION</scope>
</reference>
<evidence type="ECO:0000256" key="3">
    <source>
        <dbReference type="ARBA" id="ARBA00023130"/>
    </source>
</evidence>
<dbReference type="PROSITE" id="PS50835">
    <property type="entry name" value="IG_LIKE"/>
    <property type="match status" value="1"/>
</dbReference>
<proteinExistence type="predicted"/>
<dbReference type="SUPFAM" id="SSF48726">
    <property type="entry name" value="Immunoglobulin"/>
    <property type="match status" value="1"/>
</dbReference>
<sequence length="232" mass="25864">MFCSLLALLSGAFLGGAQTIHQWPASKVQLMGSPLFLECTVKGASNPNLYWYRQATGGTLHLLFYSVSVDQVDFEVSQNFSASRPQDGQFILSSKKLLPRDSGFYFCAWSLTLSWAGQTSVQKLHPPTSPHHPPQEPHSGWRMLVTGFLAAGQGEIQKSMCIKPEFSKELYQALYKKTYSSRTCELSTHLQVSGAWRFGHRPALKMCDTLSDTLHGPKFQFVYTGYSYSTCG</sequence>
<keyword evidence="3" id="KW-1064">Adaptive immunity</keyword>
<evidence type="ECO:0000256" key="5">
    <source>
        <dbReference type="SAM" id="SignalP"/>
    </source>
</evidence>
<dbReference type="InterPro" id="IPR013783">
    <property type="entry name" value="Ig-like_fold"/>
</dbReference>
<dbReference type="SMART" id="SM00406">
    <property type="entry name" value="IGv"/>
    <property type="match status" value="1"/>
</dbReference>
<dbReference type="Gene3D" id="2.60.40.10">
    <property type="entry name" value="Immunoglobulins"/>
    <property type="match status" value="1"/>
</dbReference>
<dbReference type="GO" id="GO:0007166">
    <property type="term" value="P:cell surface receptor signaling pathway"/>
    <property type="evidence" value="ECO:0007669"/>
    <property type="project" value="TreeGrafter"/>
</dbReference>
<organism evidence="7 8">
    <name type="scientific">Sciurus vulgaris</name>
    <name type="common">Eurasian red squirrel</name>
    <dbReference type="NCBI Taxonomy" id="55149"/>
    <lineage>
        <taxon>Eukaryota</taxon>
        <taxon>Metazoa</taxon>
        <taxon>Chordata</taxon>
        <taxon>Craniata</taxon>
        <taxon>Vertebrata</taxon>
        <taxon>Euteleostomi</taxon>
        <taxon>Mammalia</taxon>
        <taxon>Eutheria</taxon>
        <taxon>Euarchontoglires</taxon>
        <taxon>Glires</taxon>
        <taxon>Rodentia</taxon>
        <taxon>Sciuromorpha</taxon>
        <taxon>Sciuridae</taxon>
        <taxon>Sciurinae</taxon>
        <taxon>Sciurini</taxon>
        <taxon>Sciurus</taxon>
    </lineage>
</organism>
<keyword evidence="2" id="KW-0391">Immunity</keyword>
<dbReference type="Ensembl" id="ENSSVLT00005017715.1">
    <property type="protein sequence ID" value="ENSSVLP00005015945.1"/>
    <property type="gene ID" value="ENSSVLG00005012774.1"/>
</dbReference>
<evidence type="ECO:0000313" key="8">
    <source>
        <dbReference type="Proteomes" id="UP000694564"/>
    </source>
</evidence>
<protein>
    <recommendedName>
        <fullName evidence="6">Ig-like domain-containing protein</fullName>
    </recommendedName>
</protein>
<dbReference type="GeneTree" id="ENSGT00440000034680"/>
<evidence type="ECO:0000313" key="7">
    <source>
        <dbReference type="Ensembl" id="ENSSVLP00005015945.1"/>
    </source>
</evidence>
<dbReference type="OrthoDB" id="9803478at2759"/>
<dbReference type="InterPro" id="IPR013106">
    <property type="entry name" value="Ig_V-set"/>
</dbReference>
<reference evidence="7" key="1">
    <citation type="submission" date="2025-08" db="UniProtKB">
        <authorList>
            <consortium name="Ensembl"/>
        </authorList>
    </citation>
    <scope>IDENTIFICATION</scope>
</reference>
<keyword evidence="8" id="KW-1185">Reference proteome</keyword>
<evidence type="ECO:0000256" key="2">
    <source>
        <dbReference type="ARBA" id="ARBA00022859"/>
    </source>
</evidence>
<feature type="signal peptide" evidence="5">
    <location>
        <begin position="1"/>
        <end position="17"/>
    </location>
</feature>
<dbReference type="PANTHER" id="PTHR23268">
    <property type="entry name" value="T-CELL RECEPTOR BETA CHAIN"/>
    <property type="match status" value="1"/>
</dbReference>
<name>A0A8D2CWC6_SCIVU</name>
<keyword evidence="1 5" id="KW-0732">Signal</keyword>
<feature type="domain" description="Ig-like" evidence="6">
    <location>
        <begin position="32"/>
        <end position="107"/>
    </location>
</feature>
<dbReference type="Pfam" id="PF07686">
    <property type="entry name" value="V-set"/>
    <property type="match status" value="1"/>
</dbReference>
<feature type="chain" id="PRO_5034702698" description="Ig-like domain-containing protein" evidence="5">
    <location>
        <begin position="18"/>
        <end position="232"/>
    </location>
</feature>